<keyword evidence="1" id="KW-0328">Glycosyltransferase</keyword>
<sequence>METVTVIVPVFNAGPYLESCLDSILGQTYKQLEIILVNDGSTDGSARVCEDYRAKDPRVRVIHKKLGGSGVGAARNTALPLVTGDYILFVDNDDWLEETHVESLYRALKEQDADISIGNFTEYVDDRGAFRFHLQGEDYFQKTLTPAEWFDYQYDARQGFSQVFTVPWAKLYKAELFQDIVYPEDEQVEDDYTTWKLYLLADKLVYSHAGTYFHRKRSTSVTKTVDAVHVFPLRSIQERVTILSLIGFDVAAELRAYRWRLQLHRDSLLEAGQMQDYQKCLTLIKILDKWGAG</sequence>
<dbReference type="SUPFAM" id="SSF53448">
    <property type="entry name" value="Nucleotide-diphospho-sugar transferases"/>
    <property type="match status" value="1"/>
</dbReference>
<dbReference type="Pfam" id="PF00535">
    <property type="entry name" value="Glycos_transf_2"/>
    <property type="match status" value="1"/>
</dbReference>
<name>A0A7Z0S3U3_9STRE</name>
<dbReference type="AlphaFoldDB" id="A0A7Z0S3U3"/>
<proteinExistence type="predicted"/>
<reference evidence="4 5" key="1">
    <citation type="submission" date="2020-07" db="EMBL/GenBank/DDBJ databases">
        <title>MOT database genomes.</title>
        <authorList>
            <person name="Joseph S."/>
            <person name="Aduse-Opoku J."/>
            <person name="Hashim A."/>
            <person name="Wade W."/>
            <person name="Curtis M."/>
        </authorList>
    </citation>
    <scope>NUCLEOTIDE SEQUENCE [LARGE SCALE GENOMIC DNA]</scope>
    <source>
        <strain evidence="4 5">STR</strain>
    </source>
</reference>
<dbReference type="GO" id="GO:0016757">
    <property type="term" value="F:glycosyltransferase activity"/>
    <property type="evidence" value="ECO:0007669"/>
    <property type="project" value="UniProtKB-KW"/>
</dbReference>
<dbReference type="InterPro" id="IPR001173">
    <property type="entry name" value="Glyco_trans_2-like"/>
</dbReference>
<dbReference type="EMBL" id="JACBXX010000052">
    <property type="protein sequence ID" value="NYS95853.1"/>
    <property type="molecule type" value="Genomic_DNA"/>
</dbReference>
<protein>
    <submittedName>
        <fullName evidence="4">Glycosyltransferase family 2 protein</fullName>
    </submittedName>
</protein>
<evidence type="ECO:0000313" key="4">
    <source>
        <dbReference type="EMBL" id="NYS95853.1"/>
    </source>
</evidence>
<organism evidence="4 5">
    <name type="scientific">Streptococcus danieliae</name>
    <dbReference type="NCBI Taxonomy" id="747656"/>
    <lineage>
        <taxon>Bacteria</taxon>
        <taxon>Bacillati</taxon>
        <taxon>Bacillota</taxon>
        <taxon>Bacilli</taxon>
        <taxon>Lactobacillales</taxon>
        <taxon>Streptococcaceae</taxon>
        <taxon>Streptococcus</taxon>
    </lineage>
</organism>
<feature type="domain" description="Glycosyltransferase 2-like" evidence="3">
    <location>
        <begin position="5"/>
        <end position="180"/>
    </location>
</feature>
<keyword evidence="2 4" id="KW-0808">Transferase</keyword>
<dbReference type="Proteomes" id="UP000589521">
    <property type="component" value="Unassembled WGS sequence"/>
</dbReference>
<dbReference type="PANTHER" id="PTHR22916">
    <property type="entry name" value="GLYCOSYLTRANSFERASE"/>
    <property type="match status" value="1"/>
</dbReference>
<evidence type="ECO:0000313" key="5">
    <source>
        <dbReference type="Proteomes" id="UP000589521"/>
    </source>
</evidence>
<evidence type="ECO:0000256" key="2">
    <source>
        <dbReference type="ARBA" id="ARBA00022679"/>
    </source>
</evidence>
<dbReference type="CDD" id="cd00761">
    <property type="entry name" value="Glyco_tranf_GTA_type"/>
    <property type="match status" value="1"/>
</dbReference>
<dbReference type="InterPro" id="IPR029044">
    <property type="entry name" value="Nucleotide-diphossugar_trans"/>
</dbReference>
<dbReference type="Gene3D" id="3.90.550.10">
    <property type="entry name" value="Spore Coat Polysaccharide Biosynthesis Protein SpsA, Chain A"/>
    <property type="match status" value="1"/>
</dbReference>
<comment type="caution">
    <text evidence="4">The sequence shown here is derived from an EMBL/GenBank/DDBJ whole genome shotgun (WGS) entry which is preliminary data.</text>
</comment>
<dbReference type="RefSeq" id="WP_179924699.1">
    <property type="nucleotide sequence ID" value="NZ_JACBXX010000052.1"/>
</dbReference>
<evidence type="ECO:0000256" key="1">
    <source>
        <dbReference type="ARBA" id="ARBA00022676"/>
    </source>
</evidence>
<gene>
    <name evidence="4" type="ORF">HZY94_01330</name>
</gene>
<accession>A0A7Z0S3U3</accession>
<evidence type="ECO:0000259" key="3">
    <source>
        <dbReference type="Pfam" id="PF00535"/>
    </source>
</evidence>
<dbReference type="PANTHER" id="PTHR22916:SF51">
    <property type="entry name" value="GLYCOSYLTRANSFERASE EPSH-RELATED"/>
    <property type="match status" value="1"/>
</dbReference>